<dbReference type="SUPFAM" id="SSF53681">
    <property type="entry name" value="Aspartate/glutamate racemase"/>
    <property type="match status" value="2"/>
</dbReference>
<dbReference type="EMBL" id="WJPP01000001">
    <property type="protein sequence ID" value="MRH77653.1"/>
    <property type="molecule type" value="Genomic_DNA"/>
</dbReference>
<organism evidence="3 4">
    <name type="scientific">Spiribacter salilacus</name>
    <dbReference type="NCBI Taxonomy" id="2664894"/>
    <lineage>
        <taxon>Bacteria</taxon>
        <taxon>Pseudomonadati</taxon>
        <taxon>Pseudomonadota</taxon>
        <taxon>Gammaproteobacteria</taxon>
        <taxon>Chromatiales</taxon>
        <taxon>Ectothiorhodospiraceae</taxon>
        <taxon>Spiribacter</taxon>
    </lineage>
</organism>
<protein>
    <submittedName>
        <fullName evidence="3">Amino acid racemase</fullName>
        <ecNumber evidence="3">5.1.1.-</ecNumber>
    </submittedName>
</protein>
<dbReference type="PANTHER" id="PTHR21198">
    <property type="entry name" value="GLUTAMATE RACEMASE"/>
    <property type="match status" value="1"/>
</dbReference>
<keyword evidence="4" id="KW-1185">Reference proteome</keyword>
<dbReference type="Gene3D" id="3.40.50.1860">
    <property type="match status" value="2"/>
</dbReference>
<reference evidence="3 4" key="1">
    <citation type="submission" date="2019-11" db="EMBL/GenBank/DDBJ databases">
        <authorList>
            <person name="Zhang X.Y."/>
        </authorList>
    </citation>
    <scope>NUCLEOTIDE SEQUENCE [LARGE SCALE GENOMIC DNA]</scope>
    <source>
        <strain evidence="3 4">C176</strain>
    </source>
</reference>
<dbReference type="PANTHER" id="PTHR21198:SF7">
    <property type="entry name" value="ASPARTATE-GLUTAMATE RACEMASE FAMILY"/>
    <property type="match status" value="1"/>
</dbReference>
<sequence length="235" mass="25595">MKTLGLIGGMSWESTQLYYRLINEGVRAELGGLHSASLILQSVDFAPIEQLQAEGQWARAGAQLAGIAKRLEMAGADGVILCTNTMHKVAEPIADALSVPFLHIGDVTRAAIEAAGYSQVSFLGTRFTMDEPFMIDRLQTDSLRVDVPDLADREIINRVIFEELCRGKILEASRAEYHRIIQQLADQGAEAVVFGCTEIGMLVDPASLPIPCLDTTQLHADAAVSWMLSIKRMPG</sequence>
<name>A0A6N7QQI8_9GAMM</name>
<keyword evidence="2 3" id="KW-0413">Isomerase</keyword>
<dbReference type="RefSeq" id="WP_153718689.1">
    <property type="nucleotide sequence ID" value="NZ_WJPP01000001.1"/>
</dbReference>
<dbReference type="GO" id="GO:0047661">
    <property type="term" value="F:amino-acid racemase activity"/>
    <property type="evidence" value="ECO:0007669"/>
    <property type="project" value="InterPro"/>
</dbReference>
<dbReference type="InterPro" id="IPR004380">
    <property type="entry name" value="Asp_race"/>
</dbReference>
<dbReference type="Proteomes" id="UP000433788">
    <property type="component" value="Unassembled WGS sequence"/>
</dbReference>
<dbReference type="InterPro" id="IPR015942">
    <property type="entry name" value="Asp/Glu/hydantoin_racemase"/>
</dbReference>
<accession>A0A6N7QQI8</accession>
<dbReference type="EC" id="5.1.1.-" evidence="3"/>
<evidence type="ECO:0000256" key="2">
    <source>
        <dbReference type="ARBA" id="ARBA00023235"/>
    </source>
</evidence>
<dbReference type="InterPro" id="IPR001920">
    <property type="entry name" value="Asp/Glu_race"/>
</dbReference>
<comment type="caution">
    <text evidence="3">The sequence shown here is derived from an EMBL/GenBank/DDBJ whole genome shotgun (WGS) entry which is preliminary data.</text>
</comment>
<evidence type="ECO:0000256" key="1">
    <source>
        <dbReference type="ARBA" id="ARBA00007847"/>
    </source>
</evidence>
<dbReference type="AlphaFoldDB" id="A0A6N7QQI8"/>
<proteinExistence type="inferred from homology"/>
<evidence type="ECO:0000313" key="4">
    <source>
        <dbReference type="Proteomes" id="UP000433788"/>
    </source>
</evidence>
<dbReference type="Pfam" id="PF01177">
    <property type="entry name" value="Asp_Glu_race"/>
    <property type="match status" value="1"/>
</dbReference>
<comment type="similarity">
    <text evidence="1">Belongs to the aspartate/glutamate racemases family.</text>
</comment>
<evidence type="ECO:0000313" key="3">
    <source>
        <dbReference type="EMBL" id="MRH77653.1"/>
    </source>
</evidence>
<dbReference type="NCBIfam" id="TIGR00035">
    <property type="entry name" value="asp_race"/>
    <property type="match status" value="1"/>
</dbReference>
<gene>
    <name evidence="3" type="ORF">GH984_02930</name>
</gene>